<dbReference type="SMART" id="SM00320">
    <property type="entry name" value="WD40"/>
    <property type="match status" value="7"/>
</dbReference>
<dbReference type="GO" id="GO:0032040">
    <property type="term" value="C:small-subunit processome"/>
    <property type="evidence" value="ECO:0007669"/>
    <property type="project" value="TreeGrafter"/>
</dbReference>
<keyword evidence="6" id="KW-0687">Ribonucleoprotein</keyword>
<dbReference type="InterPro" id="IPR015943">
    <property type="entry name" value="WD40/YVTN_repeat-like_dom_sf"/>
</dbReference>
<accession>A0A6U3Q1W0</accession>
<comment type="subcellular location">
    <subcellularLocation>
        <location evidence="1">Nucleus</location>
        <location evidence="1">Nucleolus</location>
    </subcellularLocation>
</comment>
<protein>
    <recommendedName>
        <fullName evidence="9">Sof1-like protein domain-containing protein</fullName>
    </recommendedName>
</protein>
<reference evidence="10" key="1">
    <citation type="submission" date="2021-01" db="EMBL/GenBank/DDBJ databases">
        <authorList>
            <person name="Corre E."/>
            <person name="Pelletier E."/>
            <person name="Niang G."/>
            <person name="Scheremetjew M."/>
            <person name="Finn R."/>
            <person name="Kale V."/>
            <person name="Holt S."/>
            <person name="Cochrane G."/>
            <person name="Meng A."/>
            <person name="Brown T."/>
            <person name="Cohen L."/>
        </authorList>
    </citation>
    <scope>NUCLEOTIDE SEQUENCE</scope>
    <source>
        <strain evidence="10">Pop2</strain>
    </source>
</reference>
<dbReference type="AlphaFoldDB" id="A0A6U3Q1W0"/>
<feature type="region of interest" description="Disordered" evidence="8">
    <location>
        <begin position="1"/>
        <end position="22"/>
    </location>
</feature>
<dbReference type="PANTHER" id="PTHR22851">
    <property type="entry name" value="U3 SMALL NUCLEOLAR RNA U3 SNORNA ASSOCIATED PROTEIN"/>
    <property type="match status" value="1"/>
</dbReference>
<dbReference type="PROSITE" id="PS50294">
    <property type="entry name" value="WD_REPEATS_REGION"/>
    <property type="match status" value="3"/>
</dbReference>
<feature type="repeat" description="WD" evidence="7">
    <location>
        <begin position="107"/>
        <end position="148"/>
    </location>
</feature>
<feature type="compositionally biased region" description="Basic and acidic residues" evidence="8">
    <location>
        <begin position="413"/>
        <end position="424"/>
    </location>
</feature>
<feature type="repeat" description="WD" evidence="7">
    <location>
        <begin position="63"/>
        <end position="105"/>
    </location>
</feature>
<evidence type="ECO:0000256" key="3">
    <source>
        <dbReference type="ARBA" id="ARBA00022574"/>
    </source>
</evidence>
<dbReference type="InterPro" id="IPR020472">
    <property type="entry name" value="WD40_PAC1"/>
</dbReference>
<dbReference type="Pfam" id="PF00400">
    <property type="entry name" value="WD40"/>
    <property type="match status" value="4"/>
</dbReference>
<comment type="similarity">
    <text evidence="2">Belongs to the WD repeat DCAF13/WDSOF1 family.</text>
</comment>
<keyword evidence="5" id="KW-0539">Nucleus</keyword>
<proteinExistence type="inferred from homology"/>
<organism evidence="10">
    <name type="scientific">Ditylum brightwellii</name>
    <dbReference type="NCBI Taxonomy" id="49249"/>
    <lineage>
        <taxon>Eukaryota</taxon>
        <taxon>Sar</taxon>
        <taxon>Stramenopiles</taxon>
        <taxon>Ochrophyta</taxon>
        <taxon>Bacillariophyta</taxon>
        <taxon>Mediophyceae</taxon>
        <taxon>Lithodesmiophycidae</taxon>
        <taxon>Lithodesmiales</taxon>
        <taxon>Lithodesmiaceae</taxon>
        <taxon>Ditylum</taxon>
    </lineage>
</organism>
<keyword evidence="3 7" id="KW-0853">WD repeat</keyword>
<feature type="domain" description="Sof1-like protein" evidence="9">
    <location>
        <begin position="357"/>
        <end position="442"/>
    </location>
</feature>
<dbReference type="Gene3D" id="2.130.10.10">
    <property type="entry name" value="YVTN repeat-like/Quinoprotein amine dehydrogenase"/>
    <property type="match status" value="2"/>
</dbReference>
<feature type="compositionally biased region" description="Polar residues" evidence="8">
    <location>
        <begin position="1"/>
        <end position="16"/>
    </location>
</feature>
<evidence type="ECO:0000256" key="1">
    <source>
        <dbReference type="ARBA" id="ARBA00004604"/>
    </source>
</evidence>
<sequence>MKVKTISRSAASTQRETSGDVRIHHRNLNPAQHPMQRAREYTRAVTAAKIDRMFAKPFIGSLGNGHRDGITATAVSRVSLAPYVSGSADGEVCIWDLASRSEVGRIPGAHSRMVTGLAMDLEGRKFFSCSDDGHVKLWNLGANNTEAEADYRINGTFKSIDHHWSKSQFATASDSAVDIWDPTRTNSPLQSYNDLWGSDDTVTVIRYNPAESYLAATASADRGIGLFDTRSSTPLKKTMLSMRSNCLRWNPMEPNVFVVGNEDYNAYSFDMRRLDQPAMIHKGHVGAIMDVAWSPTGREFVTASYDKTIRIFGQRSGTARDVYHLKRMQRIWCVNYTQDNDYILSGSDDSNIRIWKAQASKSIGQSTTREETAVRYRQTLIKKYSNMPEIQRIHKSRKVPKLIKKQTALAQIQKEKVKRKESNVVKHSKPGSVQFKSERKSVVVKQVD</sequence>
<dbReference type="GO" id="GO:0000462">
    <property type="term" value="P:maturation of SSU-rRNA from tricistronic rRNA transcript (SSU-rRNA, 5.8S rRNA, LSU-rRNA)"/>
    <property type="evidence" value="ECO:0007669"/>
    <property type="project" value="TreeGrafter"/>
</dbReference>
<dbReference type="InterPro" id="IPR036322">
    <property type="entry name" value="WD40_repeat_dom_sf"/>
</dbReference>
<evidence type="ECO:0000259" key="9">
    <source>
        <dbReference type="Pfam" id="PF04158"/>
    </source>
</evidence>
<evidence type="ECO:0000256" key="6">
    <source>
        <dbReference type="ARBA" id="ARBA00023274"/>
    </source>
</evidence>
<dbReference type="EMBL" id="HBGN01007919">
    <property type="protein sequence ID" value="CAD9318759.1"/>
    <property type="molecule type" value="Transcribed_RNA"/>
</dbReference>
<evidence type="ECO:0000256" key="4">
    <source>
        <dbReference type="ARBA" id="ARBA00022737"/>
    </source>
</evidence>
<dbReference type="Pfam" id="PF04158">
    <property type="entry name" value="Sof1"/>
    <property type="match status" value="1"/>
</dbReference>
<dbReference type="PRINTS" id="PR00320">
    <property type="entry name" value="GPROTEINBRPT"/>
</dbReference>
<dbReference type="SUPFAM" id="SSF50978">
    <property type="entry name" value="WD40 repeat-like"/>
    <property type="match status" value="1"/>
</dbReference>
<evidence type="ECO:0000256" key="5">
    <source>
        <dbReference type="ARBA" id="ARBA00023242"/>
    </source>
</evidence>
<evidence type="ECO:0000256" key="8">
    <source>
        <dbReference type="SAM" id="MobiDB-lite"/>
    </source>
</evidence>
<evidence type="ECO:0000256" key="7">
    <source>
        <dbReference type="PROSITE-ProRule" id="PRU00221"/>
    </source>
</evidence>
<feature type="repeat" description="WD" evidence="7">
    <location>
        <begin position="331"/>
        <end position="365"/>
    </location>
</feature>
<keyword evidence="4" id="KW-0677">Repeat</keyword>
<dbReference type="InterPro" id="IPR001680">
    <property type="entry name" value="WD40_rpt"/>
</dbReference>
<dbReference type="PROSITE" id="PS50082">
    <property type="entry name" value="WD_REPEATS_2"/>
    <property type="match status" value="4"/>
</dbReference>
<feature type="repeat" description="WD" evidence="7">
    <location>
        <begin position="281"/>
        <end position="322"/>
    </location>
</feature>
<name>A0A6U3Q1W0_9STRA</name>
<evidence type="ECO:0000313" key="10">
    <source>
        <dbReference type="EMBL" id="CAD9318759.1"/>
    </source>
</evidence>
<dbReference type="PANTHER" id="PTHR22851:SF0">
    <property type="entry name" value="DDB1- AND CUL4-ASSOCIATED FACTOR 13"/>
    <property type="match status" value="1"/>
</dbReference>
<dbReference type="InterPro" id="IPR051733">
    <property type="entry name" value="WD_repeat_DCAF13/WDSOF1"/>
</dbReference>
<dbReference type="InterPro" id="IPR007287">
    <property type="entry name" value="Sof1"/>
</dbReference>
<gene>
    <name evidence="10" type="ORF">DBRI1063_LOCUS5038</name>
</gene>
<feature type="region of interest" description="Disordered" evidence="8">
    <location>
        <begin position="413"/>
        <end position="442"/>
    </location>
</feature>
<evidence type="ECO:0000256" key="2">
    <source>
        <dbReference type="ARBA" id="ARBA00005649"/>
    </source>
</evidence>